<comment type="subcellular location">
    <subcellularLocation>
        <location evidence="1">Endoplasmic reticulum membrane</location>
        <topology evidence="1">Multi-pass membrane protein</topology>
    </subcellularLocation>
</comment>
<keyword evidence="5" id="KW-1185">Reference proteome</keyword>
<dbReference type="GO" id="GO:0033619">
    <property type="term" value="P:membrane protein proteolysis"/>
    <property type="evidence" value="ECO:0007669"/>
    <property type="project" value="TreeGrafter"/>
</dbReference>
<dbReference type="GO" id="GO:0006465">
    <property type="term" value="P:signal peptide processing"/>
    <property type="evidence" value="ECO:0007669"/>
    <property type="project" value="TreeGrafter"/>
</dbReference>
<keyword evidence="2" id="KW-0645">Protease</keyword>
<dbReference type="PANTHER" id="PTHR12174:SF23">
    <property type="entry name" value="MINOR HISTOCOMPATIBILITY ANTIGEN H13"/>
    <property type="match status" value="1"/>
</dbReference>
<name>A0A834LF24_RHOSS</name>
<keyword evidence="3" id="KW-0256">Endoplasmic reticulum</keyword>
<accession>A0A834LF24</accession>
<sequence>MDELVPVHVQKAQTSTNFMDQNFSGQSSTQANITTQTTCDASFLQTDQTDSLDQQFSNARDELCVLYDVPIGAMPPNILTLEQVGPLTRNYTVHVMITEKGLPRPASGPSSGYQRLLLQDTQGNKMQAIIYGDNIDILAKTLKLDNTYAITNALVTKFKDQFRFLPKTHQLVISAKSPVEEIKIDGFTVRSLQYNFTPLSDVNVAQGSDAQIDVLFAVLDVGPRRKPKNSYVVDLQVIDSRAIQKQPTDDDIITIVNLPTSVTEPEYPSIKGIIKVTDFNQNFYYLSCSECNRATNAYDDGNFWCNYCDLKVPPLLRISSADNLVEGGLFAYDIFWVFFTPVVVSVAKSFDAQIKLLLAAANSARPFSMLGLGVGI</sequence>
<reference evidence="4" key="1">
    <citation type="submission" date="2019-11" db="EMBL/GenBank/DDBJ databases">
        <authorList>
            <person name="Liu Y."/>
            <person name="Hou J."/>
            <person name="Li T.-Q."/>
            <person name="Guan C.-H."/>
            <person name="Wu X."/>
            <person name="Wu H.-Z."/>
            <person name="Ling F."/>
            <person name="Zhang R."/>
            <person name="Shi X.-G."/>
            <person name="Ren J.-P."/>
            <person name="Chen E.-F."/>
            <person name="Sun J.-M."/>
        </authorList>
    </citation>
    <scope>NUCLEOTIDE SEQUENCE</scope>
    <source>
        <strain evidence="4">Adult_tree_wgs_1</strain>
        <tissue evidence="4">Leaves</tissue>
    </source>
</reference>
<comment type="caution">
    <text evidence="4">The sequence shown here is derived from an EMBL/GenBank/DDBJ whole genome shotgun (WGS) entry which is preliminary data.</text>
</comment>
<dbReference type="PANTHER" id="PTHR12174">
    <property type="entry name" value="SIGNAL PEPTIDE PEPTIDASE"/>
    <property type="match status" value="1"/>
</dbReference>
<dbReference type="SUPFAM" id="SSF50249">
    <property type="entry name" value="Nucleic acid-binding proteins"/>
    <property type="match status" value="2"/>
</dbReference>
<keyword evidence="2" id="KW-0378">Hydrolase</keyword>
<dbReference type="InterPro" id="IPR007369">
    <property type="entry name" value="Peptidase_A22B_SPP"/>
</dbReference>
<evidence type="ECO:0000313" key="5">
    <source>
        <dbReference type="Proteomes" id="UP000626092"/>
    </source>
</evidence>
<dbReference type="GO" id="GO:0098553">
    <property type="term" value="C:lumenal side of endoplasmic reticulum membrane"/>
    <property type="evidence" value="ECO:0007669"/>
    <property type="project" value="TreeGrafter"/>
</dbReference>
<dbReference type="Pfam" id="PF04258">
    <property type="entry name" value="Peptidase_A22B"/>
    <property type="match status" value="1"/>
</dbReference>
<dbReference type="AlphaFoldDB" id="A0A834LF24"/>
<dbReference type="EMBL" id="WJXA01000009">
    <property type="protein sequence ID" value="KAF7133022.1"/>
    <property type="molecule type" value="Genomic_DNA"/>
</dbReference>
<gene>
    <name evidence="4" type="ORF">RHSIM_Rhsim09G0068800</name>
</gene>
<dbReference type="InterPro" id="IPR012340">
    <property type="entry name" value="NA-bd_OB-fold"/>
</dbReference>
<dbReference type="GO" id="GO:0098554">
    <property type="term" value="C:cytoplasmic side of endoplasmic reticulum membrane"/>
    <property type="evidence" value="ECO:0007669"/>
    <property type="project" value="TreeGrafter"/>
</dbReference>
<dbReference type="OrthoDB" id="1725660at2759"/>
<evidence type="ECO:0008006" key="6">
    <source>
        <dbReference type="Google" id="ProtNLM"/>
    </source>
</evidence>
<evidence type="ECO:0000256" key="1">
    <source>
        <dbReference type="ARBA" id="ARBA00004477"/>
    </source>
</evidence>
<evidence type="ECO:0000313" key="4">
    <source>
        <dbReference type="EMBL" id="KAF7133022.1"/>
    </source>
</evidence>
<evidence type="ECO:0000256" key="2">
    <source>
        <dbReference type="ARBA" id="ARBA00022670"/>
    </source>
</evidence>
<protein>
    <recommendedName>
        <fullName evidence="6">Replication factor A C-terminal domain-containing protein</fullName>
    </recommendedName>
</protein>
<dbReference type="GO" id="GO:0042500">
    <property type="term" value="F:aspartic endopeptidase activity, intramembrane cleaving"/>
    <property type="evidence" value="ECO:0007669"/>
    <property type="project" value="InterPro"/>
</dbReference>
<dbReference type="Proteomes" id="UP000626092">
    <property type="component" value="Unassembled WGS sequence"/>
</dbReference>
<dbReference type="Gene3D" id="2.40.50.140">
    <property type="entry name" value="Nucleic acid-binding proteins"/>
    <property type="match status" value="2"/>
</dbReference>
<evidence type="ECO:0000256" key="3">
    <source>
        <dbReference type="ARBA" id="ARBA00022824"/>
    </source>
</evidence>
<organism evidence="4 5">
    <name type="scientific">Rhododendron simsii</name>
    <name type="common">Sims's rhododendron</name>
    <dbReference type="NCBI Taxonomy" id="118357"/>
    <lineage>
        <taxon>Eukaryota</taxon>
        <taxon>Viridiplantae</taxon>
        <taxon>Streptophyta</taxon>
        <taxon>Embryophyta</taxon>
        <taxon>Tracheophyta</taxon>
        <taxon>Spermatophyta</taxon>
        <taxon>Magnoliopsida</taxon>
        <taxon>eudicotyledons</taxon>
        <taxon>Gunneridae</taxon>
        <taxon>Pentapetalae</taxon>
        <taxon>asterids</taxon>
        <taxon>Ericales</taxon>
        <taxon>Ericaceae</taxon>
        <taxon>Ericoideae</taxon>
        <taxon>Rhodoreae</taxon>
        <taxon>Rhododendron</taxon>
    </lineage>
</organism>
<proteinExistence type="predicted"/>